<feature type="transmembrane region" description="Helical" evidence="6">
    <location>
        <begin position="151"/>
        <end position="172"/>
    </location>
</feature>
<gene>
    <name evidence="8" type="ORF">HOLleu_41640</name>
</gene>
<keyword evidence="9" id="KW-1185">Reference proteome</keyword>
<feature type="compositionally biased region" description="Acidic residues" evidence="5">
    <location>
        <begin position="348"/>
        <end position="381"/>
    </location>
</feature>
<dbReference type="AlphaFoldDB" id="A0A9Q0YE87"/>
<protein>
    <submittedName>
        <fullName evidence="8">DnaJ-like subfamily C member 22</fullName>
    </submittedName>
</protein>
<feature type="transmembrane region" description="Helical" evidence="6">
    <location>
        <begin position="6"/>
        <end position="25"/>
    </location>
</feature>
<dbReference type="Proteomes" id="UP001152320">
    <property type="component" value="Chromosome 23"/>
</dbReference>
<feature type="compositionally biased region" description="Basic and acidic residues" evidence="5">
    <location>
        <begin position="411"/>
        <end position="426"/>
    </location>
</feature>
<keyword evidence="4 6" id="KW-0472">Membrane</keyword>
<evidence type="ECO:0000256" key="1">
    <source>
        <dbReference type="ARBA" id="ARBA00004141"/>
    </source>
</evidence>
<dbReference type="Pfam" id="PF05154">
    <property type="entry name" value="TM2"/>
    <property type="match status" value="1"/>
</dbReference>
<evidence type="ECO:0000259" key="7">
    <source>
        <dbReference type="Pfam" id="PF05154"/>
    </source>
</evidence>
<name>A0A9Q0YE87_HOLLE</name>
<keyword evidence="2 6" id="KW-0812">Transmembrane</keyword>
<dbReference type="PANTHER" id="PTHR44733">
    <property type="entry name" value="DNAJ HOMOLOG SUBFAMILY C MEMBER 22"/>
    <property type="match status" value="1"/>
</dbReference>
<reference evidence="8" key="1">
    <citation type="submission" date="2021-10" db="EMBL/GenBank/DDBJ databases">
        <title>Tropical sea cucumber genome reveals ecological adaptation and Cuvierian tubules defense mechanism.</title>
        <authorList>
            <person name="Chen T."/>
        </authorList>
    </citation>
    <scope>NUCLEOTIDE SEQUENCE</scope>
    <source>
        <strain evidence="8">Nanhai2018</strain>
        <tissue evidence="8">Muscle</tissue>
    </source>
</reference>
<dbReference type="InterPro" id="IPR007829">
    <property type="entry name" value="TM2"/>
</dbReference>
<sequence length="476" mass="53681">MAKSKCFTYFLWLIGGPLGLHHFYLGRDRQAFLWWSTGGLLGVGVFRDLWRIPEYVDSANEEPAFMQKLQQRMTRSEKPPFSTGRFFAQLWYGMFLGFLSMVAISEDFAKENPLVRALIVPAAIAIGVHTVGNVGREEGPLKPALYGSYMLFPLFAVSEGITYQTLLSTILFQRQRRFRRTREAWRDSSVCKRLIILGSLITGLWISAFYFNASITTAEGETIKARDAINHFFNSPLWREFVATVKQLYQKGREKGWRQLWFDIMESLDPQGEINAYKMSLPEDERPGAFEILRAIQDGIVTDIGEPSDVPVGLPIEVDHLQQTPCSTEESVAGTCADSNTDAHAEDNATDTDTTDDADSDPDFNVADEEQVTDESDDDHEGIDNPGTSAGVGTPGGEPAEVIRARKRKRSVESWKKNRRREDRVRGRQYTSTTGQQVEAKKPQPACAASCRRKCTTIFTEEDRKQDRKTIFAVTL</sequence>
<evidence type="ECO:0000256" key="5">
    <source>
        <dbReference type="SAM" id="MobiDB-lite"/>
    </source>
</evidence>
<feature type="region of interest" description="Disordered" evidence="5">
    <location>
        <begin position="324"/>
        <end position="446"/>
    </location>
</feature>
<evidence type="ECO:0000256" key="2">
    <source>
        <dbReference type="ARBA" id="ARBA00022692"/>
    </source>
</evidence>
<feature type="transmembrane region" description="Helical" evidence="6">
    <location>
        <begin position="86"/>
        <end position="104"/>
    </location>
</feature>
<evidence type="ECO:0000256" key="4">
    <source>
        <dbReference type="ARBA" id="ARBA00023136"/>
    </source>
</evidence>
<dbReference type="PANTHER" id="PTHR44733:SF1">
    <property type="entry name" value="DNAJ HOMOLOG SUBFAMILY C MEMBER 22"/>
    <property type="match status" value="1"/>
</dbReference>
<evidence type="ECO:0000313" key="9">
    <source>
        <dbReference type="Proteomes" id="UP001152320"/>
    </source>
</evidence>
<comment type="caution">
    <text evidence="8">The sequence shown here is derived from an EMBL/GenBank/DDBJ whole genome shotgun (WGS) entry which is preliminary data.</text>
</comment>
<dbReference type="OrthoDB" id="10262359at2759"/>
<feature type="domain" description="TM2" evidence="7">
    <location>
        <begin position="2"/>
        <end position="50"/>
    </location>
</feature>
<dbReference type="GO" id="GO:0016020">
    <property type="term" value="C:membrane"/>
    <property type="evidence" value="ECO:0007669"/>
    <property type="project" value="UniProtKB-SubCell"/>
</dbReference>
<accession>A0A9Q0YE87</accession>
<organism evidence="8 9">
    <name type="scientific">Holothuria leucospilota</name>
    <name type="common">Black long sea cucumber</name>
    <name type="synonym">Mertensiothuria leucospilota</name>
    <dbReference type="NCBI Taxonomy" id="206669"/>
    <lineage>
        <taxon>Eukaryota</taxon>
        <taxon>Metazoa</taxon>
        <taxon>Echinodermata</taxon>
        <taxon>Eleutherozoa</taxon>
        <taxon>Echinozoa</taxon>
        <taxon>Holothuroidea</taxon>
        <taxon>Aspidochirotacea</taxon>
        <taxon>Aspidochirotida</taxon>
        <taxon>Holothuriidae</taxon>
        <taxon>Holothuria</taxon>
    </lineage>
</organism>
<proteinExistence type="predicted"/>
<keyword evidence="3 6" id="KW-1133">Transmembrane helix</keyword>
<feature type="transmembrane region" description="Helical" evidence="6">
    <location>
        <begin position="193"/>
        <end position="211"/>
    </location>
</feature>
<dbReference type="EMBL" id="JAIZAY010000023">
    <property type="protein sequence ID" value="KAJ8019871.1"/>
    <property type="molecule type" value="Genomic_DNA"/>
</dbReference>
<evidence type="ECO:0000256" key="6">
    <source>
        <dbReference type="SAM" id="Phobius"/>
    </source>
</evidence>
<comment type="subcellular location">
    <subcellularLocation>
        <location evidence="1">Membrane</location>
        <topology evidence="1">Multi-pass membrane protein</topology>
    </subcellularLocation>
</comment>
<evidence type="ECO:0000256" key="3">
    <source>
        <dbReference type="ARBA" id="ARBA00022989"/>
    </source>
</evidence>
<evidence type="ECO:0000313" key="8">
    <source>
        <dbReference type="EMBL" id="KAJ8019871.1"/>
    </source>
</evidence>
<feature type="transmembrane region" description="Helical" evidence="6">
    <location>
        <begin position="113"/>
        <end position="131"/>
    </location>
</feature>